<keyword evidence="3" id="KW-0808">Transferase</keyword>
<feature type="domain" description="Adenylyl/Guanylyl and SMODS C-terminal sensor" evidence="2">
    <location>
        <begin position="339"/>
        <end position="443"/>
    </location>
</feature>
<evidence type="ECO:0000259" key="2">
    <source>
        <dbReference type="Pfam" id="PF18134"/>
    </source>
</evidence>
<dbReference type="CDD" id="cd05400">
    <property type="entry name" value="NT_2-5OAS_ClassI-CCAase"/>
    <property type="match status" value="1"/>
</dbReference>
<gene>
    <name evidence="3" type="ORF">FEN17_18430</name>
</gene>
<comment type="caution">
    <text evidence="3">The sequence shown here is derived from an EMBL/GenBank/DDBJ whole genome shotgun (WGS) entry which is preliminary data.</text>
</comment>
<dbReference type="SUPFAM" id="SSF81301">
    <property type="entry name" value="Nucleotidyltransferase"/>
    <property type="match status" value="1"/>
</dbReference>
<dbReference type="Gene3D" id="3.30.460.10">
    <property type="entry name" value="Beta Polymerase, domain 2"/>
    <property type="match status" value="1"/>
</dbReference>
<evidence type="ECO:0000313" key="4">
    <source>
        <dbReference type="Proteomes" id="UP000306402"/>
    </source>
</evidence>
<protein>
    <submittedName>
        <fullName evidence="3">Nucleotidyltransferase</fullName>
    </submittedName>
</protein>
<evidence type="ECO:0000313" key="3">
    <source>
        <dbReference type="EMBL" id="TLV01408.1"/>
    </source>
</evidence>
<dbReference type="InterPro" id="IPR043519">
    <property type="entry name" value="NT_sf"/>
</dbReference>
<name>A0A5R9KZ32_9BACT</name>
<dbReference type="Pfam" id="PF18134">
    <property type="entry name" value="AGS_C"/>
    <property type="match status" value="1"/>
</dbReference>
<keyword evidence="4" id="KW-1185">Reference proteome</keyword>
<dbReference type="EMBL" id="VCEJ01000004">
    <property type="protein sequence ID" value="TLV01408.1"/>
    <property type="molecule type" value="Genomic_DNA"/>
</dbReference>
<proteinExistence type="predicted"/>
<sequence>MKLTNYFKHFLENEVNLNSTRIDTLDDRTEAITNFLKTSQQFKDKFLDVIPQGSYAHKTIIKPVKSTDEYDADVLLFIEEFEDWNACDYVNNLYKTFKGSIYEDKVSRKTRCVTVKYANDFHLDIVPYLERHSEKYVTNRHEDLFELTDPEKFTEWLDDKNRITKHHFVKVVRLIKFLRDYKRTFSIKSIILSTLLGQQVNDVALLEDPKCYEDVPTALYTILRKLSSYVQSNYYMPTISDPGDTGENFGDRWNQDGWLVFRSKIIDYSEKVSDAYEEADQDKSLSKWQKVFGEDFKKPDEKRSSERRMSDGSIVNYADTEQHLADLGIKEQINSSFFVQILGRVSKKAGFMDFKLASRGSRVKVGRSLSFNIKTNVPWPYEVYWKTLNRGQEAIRHNSIRGQIVKGEDSHSETTNFRGNHYVEVYILKNGVCIAKDRQSVTIV</sequence>
<dbReference type="InterPro" id="IPR040511">
    <property type="entry name" value="AGS_C"/>
</dbReference>
<dbReference type="AlphaFoldDB" id="A0A5R9KZ32"/>
<dbReference type="OrthoDB" id="1118920at2"/>
<dbReference type="Pfam" id="PF18144">
    <property type="entry name" value="SMODS"/>
    <property type="match status" value="1"/>
</dbReference>
<dbReference type="RefSeq" id="WP_138366779.1">
    <property type="nucleotide sequence ID" value="NZ_VCEJ01000004.1"/>
</dbReference>
<dbReference type="GO" id="GO:0051607">
    <property type="term" value="P:defense response to virus"/>
    <property type="evidence" value="ECO:0007669"/>
    <property type="project" value="UniProtKB-KW"/>
</dbReference>
<dbReference type="GO" id="GO:0016779">
    <property type="term" value="F:nucleotidyltransferase activity"/>
    <property type="evidence" value="ECO:0007669"/>
    <property type="project" value="InterPro"/>
</dbReference>
<evidence type="ECO:0000256" key="1">
    <source>
        <dbReference type="ARBA" id="ARBA00023118"/>
    </source>
</evidence>
<organism evidence="3 4">
    <name type="scientific">Dyadobacter luticola</name>
    <dbReference type="NCBI Taxonomy" id="1979387"/>
    <lineage>
        <taxon>Bacteria</taxon>
        <taxon>Pseudomonadati</taxon>
        <taxon>Bacteroidota</taxon>
        <taxon>Cytophagia</taxon>
        <taxon>Cytophagales</taxon>
        <taxon>Spirosomataceae</taxon>
        <taxon>Dyadobacter</taxon>
    </lineage>
</organism>
<dbReference type="Proteomes" id="UP000306402">
    <property type="component" value="Unassembled WGS sequence"/>
</dbReference>
<accession>A0A5R9KZ32</accession>
<reference evidence="3 4" key="1">
    <citation type="submission" date="2019-05" db="EMBL/GenBank/DDBJ databases">
        <authorList>
            <person name="Qu J.-H."/>
        </authorList>
    </citation>
    <scope>NUCLEOTIDE SEQUENCE [LARGE SCALE GENOMIC DNA]</scope>
    <source>
        <strain evidence="3 4">T17</strain>
    </source>
</reference>
<keyword evidence="1" id="KW-0051">Antiviral defense</keyword>
<dbReference type="InterPro" id="IPR006116">
    <property type="entry name" value="NT_2-5OAS_ClassI-CCAase"/>
</dbReference>